<organism evidence="8 9">
    <name type="scientific">Desulfurella amilsii</name>
    <dbReference type="NCBI Taxonomy" id="1562698"/>
    <lineage>
        <taxon>Bacteria</taxon>
        <taxon>Pseudomonadati</taxon>
        <taxon>Campylobacterota</taxon>
        <taxon>Desulfurellia</taxon>
        <taxon>Desulfurellales</taxon>
        <taxon>Desulfurellaceae</taxon>
        <taxon>Desulfurella</taxon>
    </lineage>
</organism>
<reference evidence="8 9" key="1">
    <citation type="journal article" date="2017" name="Front. Microbiol.">
        <title>Genome Sequence of Desulfurella amilsii Strain TR1 and Comparative Genomics of Desulfurellaceae Family.</title>
        <authorList>
            <person name="Florentino A.P."/>
            <person name="Stams A.J."/>
            <person name="Sanchez-Andrea I."/>
        </authorList>
    </citation>
    <scope>NUCLEOTIDE SEQUENCE [LARGE SCALE GENOMIC DNA]</scope>
    <source>
        <strain evidence="8 9">TR1</strain>
    </source>
</reference>
<proteinExistence type="predicted"/>
<evidence type="ECO:0000256" key="1">
    <source>
        <dbReference type="ARBA" id="ARBA00004651"/>
    </source>
</evidence>
<feature type="transmembrane region" description="Helical" evidence="6">
    <location>
        <begin position="34"/>
        <end position="65"/>
    </location>
</feature>
<feature type="transmembrane region" description="Helical" evidence="6">
    <location>
        <begin position="320"/>
        <end position="340"/>
    </location>
</feature>
<dbReference type="InterPro" id="IPR004477">
    <property type="entry name" value="ComEC_N"/>
</dbReference>
<evidence type="ECO:0000256" key="6">
    <source>
        <dbReference type="SAM" id="Phobius"/>
    </source>
</evidence>
<evidence type="ECO:0000256" key="4">
    <source>
        <dbReference type="ARBA" id="ARBA00022989"/>
    </source>
</evidence>
<evidence type="ECO:0000259" key="7">
    <source>
        <dbReference type="Pfam" id="PF03772"/>
    </source>
</evidence>
<comment type="subcellular location">
    <subcellularLocation>
        <location evidence="1">Cell membrane</location>
        <topology evidence="1">Multi-pass membrane protein</topology>
    </subcellularLocation>
</comment>
<feature type="transmembrane region" description="Helical" evidence="6">
    <location>
        <begin position="274"/>
        <end position="291"/>
    </location>
</feature>
<dbReference type="OrthoDB" id="5498323at2"/>
<feature type="transmembrane region" description="Helical" evidence="6">
    <location>
        <begin position="386"/>
        <end position="407"/>
    </location>
</feature>
<feature type="transmembrane region" description="Helical" evidence="6">
    <location>
        <begin position="12"/>
        <end position="28"/>
    </location>
</feature>
<dbReference type="Pfam" id="PF03772">
    <property type="entry name" value="Competence"/>
    <property type="match status" value="1"/>
</dbReference>
<feature type="transmembrane region" description="Helical" evidence="6">
    <location>
        <begin position="442"/>
        <end position="463"/>
    </location>
</feature>
<evidence type="ECO:0000313" key="9">
    <source>
        <dbReference type="Proteomes" id="UP000194141"/>
    </source>
</evidence>
<feature type="transmembrane region" description="Helical" evidence="6">
    <location>
        <begin position="215"/>
        <end position="238"/>
    </location>
</feature>
<feature type="transmembrane region" description="Helical" evidence="6">
    <location>
        <begin position="250"/>
        <end position="268"/>
    </location>
</feature>
<comment type="caution">
    <text evidence="8">The sequence shown here is derived from an EMBL/GenBank/DDBJ whole genome shotgun (WGS) entry which is preliminary data.</text>
</comment>
<dbReference type="PANTHER" id="PTHR30619:SF1">
    <property type="entry name" value="RECOMBINATION PROTEIN 2"/>
    <property type="match status" value="1"/>
</dbReference>
<feature type="transmembrane region" description="Helical" evidence="6">
    <location>
        <begin position="412"/>
        <end position="430"/>
    </location>
</feature>
<dbReference type="InterPro" id="IPR052159">
    <property type="entry name" value="Competence_DNA_uptake"/>
</dbReference>
<feature type="transmembrane region" description="Helical" evidence="6">
    <location>
        <begin position="347"/>
        <end position="366"/>
    </location>
</feature>
<keyword evidence="4 6" id="KW-1133">Transmembrane helix</keyword>
<feature type="transmembrane region" description="Helical" evidence="6">
    <location>
        <begin position="148"/>
        <end position="166"/>
    </location>
</feature>
<accession>A0A1X4XZU5</accession>
<dbReference type="PANTHER" id="PTHR30619">
    <property type="entry name" value="DNA INTERNALIZATION/COMPETENCE PROTEIN COMEC/REC2"/>
    <property type="match status" value="1"/>
</dbReference>
<keyword evidence="5 6" id="KW-0472">Membrane</keyword>
<dbReference type="GO" id="GO:0005886">
    <property type="term" value="C:plasma membrane"/>
    <property type="evidence" value="ECO:0007669"/>
    <property type="project" value="UniProtKB-SubCell"/>
</dbReference>
<dbReference type="STRING" id="1562698.DESAMIL20_142"/>
<feature type="transmembrane region" description="Helical" evidence="6">
    <location>
        <begin position="298"/>
        <end position="314"/>
    </location>
</feature>
<dbReference type="EMBL" id="MDSU01000001">
    <property type="protein sequence ID" value="OSS43034.1"/>
    <property type="molecule type" value="Genomic_DNA"/>
</dbReference>
<sequence length="477" mass="55716">MKSIILKVLHEYPFAFVLSGILSVYFFSEKSPLLFFSFTVFALAIFRIKLVLLSVILVFLVLLLYKSEKIPQNFEQDSEFKAHIISVKEQSRFLGVIAKSDSSKKVFLYVPKKYTINDSGYYLFFAKLKSIDGLKDDGFRDYLKSKNVYYYGFAYYAKCLSTGTILDNFRRKIIRENYYFLKDPHDRLIEAAVFGDTKRISPIIDYFKKTQTVHILSVSGVHMSFAFAIFYLLFFKFFSNLKLFYNKYNLKILASLGGIVFTLLYFNISGLEIPAVRSFIMMLLFVFSIIFGWQKNAYNILFFVACAFFIFFGFEVFSDISFVLSFVMTFFAIYFANVVSRLRLKKFYAFLFFSIFMSIFSIPLSLHYFGYISTTSFVSNLILDPYFGFLIMPLSFLSVFFTFLPYYIKWPFFLLFDFAIKIYFQILIFLSDAARIIHTTQIGSIFVVTLYLAGIAVLEFLIYKFNAAFSLKADLSR</sequence>
<evidence type="ECO:0000256" key="2">
    <source>
        <dbReference type="ARBA" id="ARBA00022475"/>
    </source>
</evidence>
<keyword evidence="3 6" id="KW-0812">Transmembrane</keyword>
<keyword evidence="9" id="KW-1185">Reference proteome</keyword>
<dbReference type="AlphaFoldDB" id="A0A1X4XZU5"/>
<feature type="domain" description="ComEC/Rec2-related protein" evidence="7">
    <location>
        <begin position="193"/>
        <end position="458"/>
    </location>
</feature>
<dbReference type="Proteomes" id="UP000194141">
    <property type="component" value="Unassembled WGS sequence"/>
</dbReference>
<evidence type="ECO:0000313" key="8">
    <source>
        <dbReference type="EMBL" id="OSS43034.1"/>
    </source>
</evidence>
<dbReference type="RefSeq" id="WP_086032959.1">
    <property type="nucleotide sequence ID" value="NZ_MDSU01000001.1"/>
</dbReference>
<dbReference type="NCBIfam" id="TIGR00360">
    <property type="entry name" value="ComEC_N-term"/>
    <property type="match status" value="1"/>
</dbReference>
<protein>
    <submittedName>
        <fullName evidence="8">DNA internalization-related competence protein ComEC/Rec2</fullName>
    </submittedName>
</protein>
<gene>
    <name evidence="8" type="ORF">DESAMIL20_142</name>
</gene>
<keyword evidence="2" id="KW-1003">Cell membrane</keyword>
<name>A0A1X4XZU5_9BACT</name>
<evidence type="ECO:0000256" key="3">
    <source>
        <dbReference type="ARBA" id="ARBA00022692"/>
    </source>
</evidence>
<evidence type="ECO:0000256" key="5">
    <source>
        <dbReference type="ARBA" id="ARBA00023136"/>
    </source>
</evidence>